<evidence type="ECO:0000259" key="6">
    <source>
        <dbReference type="SMART" id="SM00062"/>
    </source>
</evidence>
<dbReference type="EMBL" id="SRRQ01000014">
    <property type="protein sequence ID" value="TWW10386.1"/>
    <property type="molecule type" value="Genomic_DNA"/>
</dbReference>
<dbReference type="RefSeq" id="WP_146303216.1">
    <property type="nucleotide sequence ID" value="NZ_JANXKU010000010.1"/>
</dbReference>
<dbReference type="PROSITE" id="PS01039">
    <property type="entry name" value="SBP_BACTERIAL_3"/>
    <property type="match status" value="1"/>
</dbReference>
<evidence type="ECO:0000256" key="1">
    <source>
        <dbReference type="ARBA" id="ARBA00004196"/>
    </source>
</evidence>
<dbReference type="SUPFAM" id="SSF53850">
    <property type="entry name" value="Periplasmic binding protein-like II"/>
    <property type="match status" value="1"/>
</dbReference>
<accession>A0A5C6M6S8</accession>
<evidence type="ECO:0000256" key="4">
    <source>
        <dbReference type="RuleBase" id="RU003744"/>
    </source>
</evidence>
<protein>
    <submittedName>
        <fullName evidence="7">Amino acid ABC transporter substrate-binding protein</fullName>
    </submittedName>
</protein>
<dbReference type="PROSITE" id="PS51257">
    <property type="entry name" value="PROKAR_LIPOPROTEIN"/>
    <property type="match status" value="1"/>
</dbReference>
<dbReference type="SMART" id="SM00062">
    <property type="entry name" value="PBPb"/>
    <property type="match status" value="1"/>
</dbReference>
<dbReference type="PANTHER" id="PTHR35936">
    <property type="entry name" value="MEMBRANE-BOUND LYTIC MUREIN TRANSGLYCOSYLASE F"/>
    <property type="match status" value="1"/>
</dbReference>
<proteinExistence type="inferred from homology"/>
<evidence type="ECO:0000313" key="8">
    <source>
        <dbReference type="Proteomes" id="UP000321659"/>
    </source>
</evidence>
<dbReference type="PANTHER" id="PTHR35936:SF34">
    <property type="entry name" value="ABC TRANSPORTER EXTRACELLULAR-BINDING PROTEIN YCKB-RELATED"/>
    <property type="match status" value="1"/>
</dbReference>
<evidence type="ECO:0000313" key="7">
    <source>
        <dbReference type="EMBL" id="TWW10386.1"/>
    </source>
</evidence>
<dbReference type="InterPro" id="IPR001638">
    <property type="entry name" value="Solute-binding_3/MltF_N"/>
</dbReference>
<dbReference type="InterPro" id="IPR018313">
    <property type="entry name" value="SBP_3_CS"/>
</dbReference>
<name>A0A5C6M6S8_9LACO</name>
<keyword evidence="3 5" id="KW-0732">Signal</keyword>
<dbReference type="Pfam" id="PF00497">
    <property type="entry name" value="SBP_bac_3"/>
    <property type="match status" value="1"/>
</dbReference>
<organism evidence="7 8">
    <name type="scientific">Dellaglioa algida</name>
    <dbReference type="NCBI Taxonomy" id="105612"/>
    <lineage>
        <taxon>Bacteria</taxon>
        <taxon>Bacillati</taxon>
        <taxon>Bacillota</taxon>
        <taxon>Bacilli</taxon>
        <taxon>Lactobacillales</taxon>
        <taxon>Lactobacillaceae</taxon>
        <taxon>Dellaglioa</taxon>
    </lineage>
</organism>
<dbReference type="Proteomes" id="UP000321659">
    <property type="component" value="Unassembled WGS sequence"/>
</dbReference>
<comment type="subcellular location">
    <subcellularLocation>
        <location evidence="1">Cell envelope</location>
    </subcellularLocation>
</comment>
<comment type="caution">
    <text evidence="7">The sequence shown here is derived from an EMBL/GenBank/DDBJ whole genome shotgun (WGS) entry which is preliminary data.</text>
</comment>
<dbReference type="AlphaFoldDB" id="A0A5C6M6S8"/>
<reference evidence="7 8" key="1">
    <citation type="submission" date="2019-04" db="EMBL/GenBank/DDBJ databases">
        <title>In vitro growth and metabolic characteristics of meat-borne Lactobacillus algidus strains.</title>
        <authorList>
            <person name="Sade E."/>
            <person name="Per J."/>
            <person name="Tytti H."/>
            <person name="Johanna B.K."/>
        </authorList>
    </citation>
    <scope>NUCLEOTIDE SEQUENCE [LARGE SCALE GENOMIC DNA]</scope>
    <source>
        <strain evidence="7 8">LTS37-1</strain>
    </source>
</reference>
<feature type="domain" description="Solute-binding protein family 3/N-terminal" evidence="6">
    <location>
        <begin position="36"/>
        <end position="257"/>
    </location>
</feature>
<evidence type="ECO:0000256" key="3">
    <source>
        <dbReference type="ARBA" id="ARBA00022729"/>
    </source>
</evidence>
<sequence length="261" mass="28526">MKKILSLASVLLIALALTACGKSKESSSDLTQTKDTLTIGLEGTYRPYSYHDSDNKLTGFEVELGQQLAKKMDLKPKFVESKWDSLVAGLDANKYDVVLNNVGVTKERQAKYNFTSPYIYSKSILVVKKDNTSIKTIKDIKGKKMAQTVTSENGADAKRLGADVVSTDDFSNTISLILDGRADGTINSNDAVYSYLKEKPDTNIKTISTGSEITSLKVAGLIQKDNSKLQKKLDAALKELRADGSLSKLSKKYFGSDITNK</sequence>
<evidence type="ECO:0000256" key="5">
    <source>
        <dbReference type="SAM" id="SignalP"/>
    </source>
</evidence>
<feature type="chain" id="PRO_5038786935" evidence="5">
    <location>
        <begin position="22"/>
        <end position="261"/>
    </location>
</feature>
<evidence type="ECO:0000256" key="2">
    <source>
        <dbReference type="ARBA" id="ARBA00010333"/>
    </source>
</evidence>
<comment type="similarity">
    <text evidence="2 4">Belongs to the bacterial solute-binding protein 3 family.</text>
</comment>
<gene>
    <name evidence="7" type="ORF">LABALGLTS371_14570</name>
</gene>
<dbReference type="Gene3D" id="3.40.190.10">
    <property type="entry name" value="Periplasmic binding protein-like II"/>
    <property type="match status" value="2"/>
</dbReference>
<feature type="signal peptide" evidence="5">
    <location>
        <begin position="1"/>
        <end position="21"/>
    </location>
</feature>
<dbReference type="GO" id="GO:0030313">
    <property type="term" value="C:cell envelope"/>
    <property type="evidence" value="ECO:0007669"/>
    <property type="project" value="UniProtKB-SubCell"/>
</dbReference>